<sequence>ISLNKFTMGVGAQTLFFLAILPRSEFRLSQTLSLGSTIAAIFGYLFSMLCKDLKMDLKLEKDIEHGGKTMKPPSKQYLDLERGVKVAALIISMIAIALLLVGIASFPECRVPQG</sequence>
<dbReference type="Proteomes" id="UP000054248">
    <property type="component" value="Unassembled WGS sequence"/>
</dbReference>
<feature type="transmembrane region" description="Helical" evidence="1">
    <location>
        <begin position="31"/>
        <end position="50"/>
    </location>
</feature>
<protein>
    <submittedName>
        <fullName evidence="2">Uncharacterized protein</fullName>
    </submittedName>
</protein>
<reference evidence="3" key="2">
    <citation type="submission" date="2015-01" db="EMBL/GenBank/DDBJ databases">
        <title>Evolutionary Origins and Diversification of the Mycorrhizal Mutualists.</title>
        <authorList>
            <consortium name="DOE Joint Genome Institute"/>
            <consortium name="Mycorrhizal Genomics Consortium"/>
            <person name="Kohler A."/>
            <person name="Kuo A."/>
            <person name="Nagy L.G."/>
            <person name="Floudas D."/>
            <person name="Copeland A."/>
            <person name="Barry K.W."/>
            <person name="Cichocki N."/>
            <person name="Veneault-Fourrey C."/>
            <person name="LaButti K."/>
            <person name="Lindquist E.A."/>
            <person name="Lipzen A."/>
            <person name="Lundell T."/>
            <person name="Morin E."/>
            <person name="Murat C."/>
            <person name="Riley R."/>
            <person name="Ohm R."/>
            <person name="Sun H."/>
            <person name="Tunlid A."/>
            <person name="Henrissat B."/>
            <person name="Grigoriev I.V."/>
            <person name="Hibbett D.S."/>
            <person name="Martin F."/>
        </authorList>
    </citation>
    <scope>NUCLEOTIDE SEQUENCE [LARGE SCALE GENOMIC DNA]</scope>
    <source>
        <strain evidence="3">MUT 4182</strain>
    </source>
</reference>
<keyword evidence="1" id="KW-1133">Transmembrane helix</keyword>
<gene>
    <name evidence="2" type="ORF">M407DRAFT_247094</name>
</gene>
<feature type="transmembrane region" description="Helical" evidence="1">
    <location>
        <begin position="86"/>
        <end position="106"/>
    </location>
</feature>
<accession>A0A0C3PNM1</accession>
<keyword evidence="1" id="KW-0472">Membrane</keyword>
<dbReference type="AlphaFoldDB" id="A0A0C3PNM1"/>
<keyword evidence="3" id="KW-1185">Reference proteome</keyword>
<dbReference type="EMBL" id="KN823704">
    <property type="protein sequence ID" value="KIO16025.1"/>
    <property type="molecule type" value="Genomic_DNA"/>
</dbReference>
<proteinExistence type="predicted"/>
<organism evidence="2 3">
    <name type="scientific">Tulasnella calospora MUT 4182</name>
    <dbReference type="NCBI Taxonomy" id="1051891"/>
    <lineage>
        <taxon>Eukaryota</taxon>
        <taxon>Fungi</taxon>
        <taxon>Dikarya</taxon>
        <taxon>Basidiomycota</taxon>
        <taxon>Agaricomycotina</taxon>
        <taxon>Agaricomycetes</taxon>
        <taxon>Cantharellales</taxon>
        <taxon>Tulasnellaceae</taxon>
        <taxon>Tulasnella</taxon>
    </lineage>
</organism>
<dbReference type="OrthoDB" id="3286854at2759"/>
<keyword evidence="1" id="KW-0812">Transmembrane</keyword>
<name>A0A0C3PNM1_9AGAM</name>
<dbReference type="HOGENOM" id="CLU_2127111_0_0_1"/>
<feature type="non-terminal residue" evidence="2">
    <location>
        <position position="1"/>
    </location>
</feature>
<evidence type="ECO:0000313" key="3">
    <source>
        <dbReference type="Proteomes" id="UP000054248"/>
    </source>
</evidence>
<evidence type="ECO:0000313" key="2">
    <source>
        <dbReference type="EMBL" id="KIO16025.1"/>
    </source>
</evidence>
<evidence type="ECO:0000256" key="1">
    <source>
        <dbReference type="SAM" id="Phobius"/>
    </source>
</evidence>
<reference evidence="2 3" key="1">
    <citation type="submission" date="2014-04" db="EMBL/GenBank/DDBJ databases">
        <authorList>
            <consortium name="DOE Joint Genome Institute"/>
            <person name="Kuo A."/>
            <person name="Girlanda M."/>
            <person name="Perotto S."/>
            <person name="Kohler A."/>
            <person name="Nagy L.G."/>
            <person name="Floudas D."/>
            <person name="Copeland A."/>
            <person name="Barry K.W."/>
            <person name="Cichocki N."/>
            <person name="Veneault-Fourrey C."/>
            <person name="LaButti K."/>
            <person name="Lindquist E.A."/>
            <person name="Lipzen A."/>
            <person name="Lundell T."/>
            <person name="Morin E."/>
            <person name="Murat C."/>
            <person name="Sun H."/>
            <person name="Tunlid A."/>
            <person name="Henrissat B."/>
            <person name="Grigoriev I.V."/>
            <person name="Hibbett D.S."/>
            <person name="Martin F."/>
            <person name="Nordberg H.P."/>
            <person name="Cantor M.N."/>
            <person name="Hua S.X."/>
        </authorList>
    </citation>
    <scope>NUCLEOTIDE SEQUENCE [LARGE SCALE GENOMIC DNA]</scope>
    <source>
        <strain evidence="2 3">MUT 4182</strain>
    </source>
</reference>